<feature type="transmembrane region" description="Helical" evidence="3">
    <location>
        <begin position="53"/>
        <end position="77"/>
    </location>
</feature>
<evidence type="ECO:0000313" key="6">
    <source>
        <dbReference type="Proteomes" id="UP000077266"/>
    </source>
</evidence>
<keyword evidence="6" id="KW-1185">Reference proteome</keyword>
<keyword evidence="3" id="KW-0812">Transmembrane</keyword>
<accession>A0A165FDZ5</accession>
<dbReference type="Pfam" id="PF07690">
    <property type="entry name" value="MFS_1"/>
    <property type="match status" value="1"/>
</dbReference>
<dbReference type="InParanoid" id="A0A165FDZ5"/>
<proteinExistence type="inferred from homology"/>
<evidence type="ECO:0000256" key="1">
    <source>
        <dbReference type="ARBA" id="ARBA00004141"/>
    </source>
</evidence>
<dbReference type="Proteomes" id="UP000077266">
    <property type="component" value="Unassembled WGS sequence"/>
</dbReference>
<gene>
    <name evidence="5" type="ORF">EXIGLDRAFT_678564</name>
</gene>
<dbReference type="GO" id="GO:0022857">
    <property type="term" value="F:transmembrane transporter activity"/>
    <property type="evidence" value="ECO:0007669"/>
    <property type="project" value="InterPro"/>
</dbReference>
<feature type="transmembrane region" description="Helical" evidence="3">
    <location>
        <begin position="300"/>
        <end position="323"/>
    </location>
</feature>
<dbReference type="STRING" id="1314781.A0A165FDZ5"/>
<comment type="similarity">
    <text evidence="2">Belongs to the major facilitator superfamily. Monocarboxylate porter (TC 2.A.1.13) family.</text>
</comment>
<feature type="transmembrane region" description="Helical" evidence="3">
    <location>
        <begin position="120"/>
        <end position="139"/>
    </location>
</feature>
<keyword evidence="3" id="KW-1133">Transmembrane helix</keyword>
<dbReference type="InterPro" id="IPR020846">
    <property type="entry name" value="MFS_dom"/>
</dbReference>
<evidence type="ECO:0000256" key="2">
    <source>
        <dbReference type="ARBA" id="ARBA00006727"/>
    </source>
</evidence>
<comment type="subcellular location">
    <subcellularLocation>
        <location evidence="1">Membrane</location>
        <topology evidence="1">Multi-pass membrane protein</topology>
    </subcellularLocation>
</comment>
<protein>
    <submittedName>
        <fullName evidence="5">MFS general substrate transporter</fullName>
    </submittedName>
</protein>
<dbReference type="SUPFAM" id="SSF103473">
    <property type="entry name" value="MFS general substrate transporter"/>
    <property type="match status" value="1"/>
</dbReference>
<dbReference type="PANTHER" id="PTHR11360:SF234">
    <property type="entry name" value="MFS-TYPE TRANSPORTER DBAD-RELATED"/>
    <property type="match status" value="1"/>
</dbReference>
<organism evidence="5 6">
    <name type="scientific">Exidia glandulosa HHB12029</name>
    <dbReference type="NCBI Taxonomy" id="1314781"/>
    <lineage>
        <taxon>Eukaryota</taxon>
        <taxon>Fungi</taxon>
        <taxon>Dikarya</taxon>
        <taxon>Basidiomycota</taxon>
        <taxon>Agaricomycotina</taxon>
        <taxon>Agaricomycetes</taxon>
        <taxon>Auriculariales</taxon>
        <taxon>Exidiaceae</taxon>
        <taxon>Exidia</taxon>
    </lineage>
</organism>
<dbReference type="OrthoDB" id="6499973at2759"/>
<feature type="transmembrane region" description="Helical" evidence="3">
    <location>
        <begin position="151"/>
        <end position="177"/>
    </location>
</feature>
<feature type="transmembrane region" description="Helical" evidence="3">
    <location>
        <begin position="183"/>
        <end position="207"/>
    </location>
</feature>
<dbReference type="PANTHER" id="PTHR11360">
    <property type="entry name" value="MONOCARBOXYLATE TRANSPORTER"/>
    <property type="match status" value="1"/>
</dbReference>
<evidence type="ECO:0000313" key="5">
    <source>
        <dbReference type="EMBL" id="KZV88836.1"/>
    </source>
</evidence>
<dbReference type="InterPro" id="IPR011701">
    <property type="entry name" value="MFS"/>
</dbReference>
<feature type="transmembrane region" description="Helical" evidence="3">
    <location>
        <begin position="396"/>
        <end position="416"/>
    </location>
</feature>
<feature type="transmembrane region" description="Helical" evidence="3">
    <location>
        <begin position="267"/>
        <end position="288"/>
    </location>
</feature>
<evidence type="ECO:0000256" key="3">
    <source>
        <dbReference type="SAM" id="Phobius"/>
    </source>
</evidence>
<feature type="transmembrane region" description="Helical" evidence="3">
    <location>
        <begin position="355"/>
        <end position="376"/>
    </location>
</feature>
<sequence length="445" mass="48166">MSSDSVVVDSEVKGRDFDLQRLPSLAAVDSEKQTHDTSVEDEDHEYPEGGVRAWVTVAGAWLELFISFGLVNSFGALEDYFVRAYLTKTSLSAIGWVASVQSFLIYAVGPFIGTPFDRGYFYHLILAGAALYTFSLFMLSLAQPEQFYQIFLSYGVASGAGLGLILLPSTSVIGQYFNQRLPFASGIAFTGASVGGLSIPPLMTYLLNGSVGYANGMKIIAALLGVLSFVGVALMRPYPARSKMRTKTKTGTTRSINVLAYARDVEYVFVVVALFCISLSIVYPLFYLQLDATQHHVSDNVAFNTLTIMNAAAILGRIVPNFLSQRLGLVNTIMFNTLACAAIILAMLSITTSAAAPFLAVAVIYGFFSGAVLSQMTPLLAAQARTVHEIGSRTGVGFLFIGIAMLVGPPIMGALLTKEYHWWRATVYSVVSKPRMSVSEFYCLS</sequence>
<dbReference type="InterPro" id="IPR050327">
    <property type="entry name" value="Proton-linked_MCT"/>
</dbReference>
<dbReference type="EMBL" id="KV426089">
    <property type="protein sequence ID" value="KZV88836.1"/>
    <property type="molecule type" value="Genomic_DNA"/>
</dbReference>
<dbReference type="PROSITE" id="PS50850">
    <property type="entry name" value="MFS"/>
    <property type="match status" value="1"/>
</dbReference>
<name>A0A165FDZ5_EXIGL</name>
<reference evidence="5 6" key="1">
    <citation type="journal article" date="2016" name="Mol. Biol. Evol.">
        <title>Comparative Genomics of Early-Diverging Mushroom-Forming Fungi Provides Insights into the Origins of Lignocellulose Decay Capabilities.</title>
        <authorList>
            <person name="Nagy L.G."/>
            <person name="Riley R."/>
            <person name="Tritt A."/>
            <person name="Adam C."/>
            <person name="Daum C."/>
            <person name="Floudas D."/>
            <person name="Sun H."/>
            <person name="Yadav J.S."/>
            <person name="Pangilinan J."/>
            <person name="Larsson K.H."/>
            <person name="Matsuura K."/>
            <person name="Barry K."/>
            <person name="Labutti K."/>
            <person name="Kuo R."/>
            <person name="Ohm R.A."/>
            <person name="Bhattacharya S.S."/>
            <person name="Shirouzu T."/>
            <person name="Yoshinaga Y."/>
            <person name="Martin F.M."/>
            <person name="Grigoriev I.V."/>
            <person name="Hibbett D.S."/>
        </authorList>
    </citation>
    <scope>NUCLEOTIDE SEQUENCE [LARGE SCALE GENOMIC DNA]</scope>
    <source>
        <strain evidence="5 6">HHB12029</strain>
    </source>
</reference>
<keyword evidence="3" id="KW-0472">Membrane</keyword>
<dbReference type="Gene3D" id="1.20.1250.20">
    <property type="entry name" value="MFS general substrate transporter like domains"/>
    <property type="match status" value="2"/>
</dbReference>
<dbReference type="AlphaFoldDB" id="A0A165FDZ5"/>
<dbReference type="InterPro" id="IPR036259">
    <property type="entry name" value="MFS_trans_sf"/>
</dbReference>
<feature type="domain" description="Major facilitator superfamily (MFS) profile" evidence="4">
    <location>
        <begin position="217"/>
        <end position="445"/>
    </location>
</feature>
<evidence type="ECO:0000259" key="4">
    <source>
        <dbReference type="PROSITE" id="PS50850"/>
    </source>
</evidence>
<dbReference type="GO" id="GO:0016020">
    <property type="term" value="C:membrane"/>
    <property type="evidence" value="ECO:0007669"/>
    <property type="project" value="UniProtKB-SubCell"/>
</dbReference>
<feature type="transmembrane region" description="Helical" evidence="3">
    <location>
        <begin position="219"/>
        <end position="238"/>
    </location>
</feature>
<feature type="transmembrane region" description="Helical" evidence="3">
    <location>
        <begin position="329"/>
        <end position="348"/>
    </location>
</feature>
<feature type="transmembrane region" description="Helical" evidence="3">
    <location>
        <begin position="89"/>
        <end position="108"/>
    </location>
</feature>